<proteinExistence type="inferred from homology"/>
<dbReference type="PANTHER" id="PTHR43690:SF18">
    <property type="entry name" value="INSULIN-DEGRADING ENZYME-RELATED"/>
    <property type="match status" value="1"/>
</dbReference>
<dbReference type="AlphaFoldDB" id="A0A8H4LEY2"/>
<evidence type="ECO:0000256" key="3">
    <source>
        <dbReference type="ARBA" id="ARBA00022723"/>
    </source>
</evidence>
<keyword evidence="3" id="KW-0479">Metal-binding</keyword>
<evidence type="ECO:0000256" key="5">
    <source>
        <dbReference type="ARBA" id="ARBA00022833"/>
    </source>
</evidence>
<evidence type="ECO:0000256" key="1">
    <source>
        <dbReference type="ARBA" id="ARBA00007261"/>
    </source>
</evidence>
<evidence type="ECO:0000259" key="8">
    <source>
        <dbReference type="Pfam" id="PF05193"/>
    </source>
</evidence>
<evidence type="ECO:0000313" key="11">
    <source>
        <dbReference type="EMBL" id="KAF4467511.1"/>
    </source>
</evidence>
<sequence length="979" mass="111319">MSSLGITDNPVRSRLDRRSYLLEELPNKLRVQWVHCPGAQNSKMVVSLASGSYNDDDVPGVGHAAEHFLFMGSKKYPRRDILVELLAKNSGSRNGGTQATSTTWWFEINTDAADEEAGAKLEEVGDVFLQHFIEPIFDPDTVERELKNIESEYRCHERDDMRRLWQLDQSLSNPEHPASWTFAHGNRESLGEPAQLLANVAEHWKKHYCAGLMGCVVLSPLPIEELQDRFRATLAEIPNRGLSRKDWGTIPNFLEKDLGTETFIEPVGDVDFLIINFHFPGKEDDGYSARGEHALDLLSQKAEGGVYDVLKGKGLVQDLSGGVYYEFTGHRRIFIVARLTESGAENYQKVVQEIYYMIARIKAEGPQQGRVEEETRSKHIRFCTRQIPDMKLASRIAKNMLRPYLQPENLVYGSNEISVRSRFNADDIIRNMDLLKPENMRLVLVSNKFKNHVTEKEKWFGTEWGTRKIPPDDMASYRAAATLSLDQLHSEPKLPPPNSLIIKHEFEIELLGPQRGWAAKSLGTADEKEEKRRPPPRALQTGKNEIWFAQGEGVWAEPRVMLDMRIQPNNIFADAESCEKTDMFRESFNRAMAGLFEKYTKSGMSCSVSNERDSLIISATGFKNVLQPMLIEFLSALRHHQLTEADFDIIKTDFFKIYQNERVRNPSHHSGRHLNLLTSDHAFSSKQTEAALQTATFDNWREWGAGIFNTSHFQCLISGDITQAAAMDLWPVCQEQLKLSWHHEEEPPRRRARLPPSGRISLLKKVMVDPENKNSYVDAVMFFAASRQAEHIAAPTLLVQILKGKAFDRLRTEHGLGYRVGMKLELGPQQSAVKIGVECPQHSCLEAARVMLNFVKEAPSILEQLSPKELERYRDSSEQMVEALQNIAKDQLVGLAKRMDPSSPESTQLWLFMEAKKRETAEENPDYINLFPAIREVAFVKGMSDFPDLSTPEEVEENLEDFLVEPKDLCRGDKSVMVC</sequence>
<reference evidence="11 12" key="1">
    <citation type="submission" date="2020-01" db="EMBL/GenBank/DDBJ databases">
        <title>Identification and distribution of gene clusters putatively required for synthesis of sphingolipid metabolism inhibitors in phylogenetically diverse species of the filamentous fungus Fusarium.</title>
        <authorList>
            <person name="Kim H.-S."/>
            <person name="Busman M."/>
            <person name="Brown D.W."/>
            <person name="Divon H."/>
            <person name="Uhlig S."/>
            <person name="Proctor R.H."/>
        </authorList>
    </citation>
    <scope>NUCLEOTIDE SEQUENCE [LARGE SCALE GENOMIC DNA]</scope>
    <source>
        <strain evidence="11 12">NRRL 20459</strain>
    </source>
</reference>
<name>A0A8H4LEY2_9HYPO</name>
<dbReference type="Gene3D" id="3.30.830.10">
    <property type="entry name" value="Metalloenzyme, LuxS/M16 peptidase-like"/>
    <property type="match status" value="4"/>
</dbReference>
<keyword evidence="2" id="KW-0645">Protease</keyword>
<evidence type="ECO:0000259" key="10">
    <source>
        <dbReference type="Pfam" id="PF22456"/>
    </source>
</evidence>
<feature type="domain" description="Coenzyme PQQ synthesis protein F-like C-terminal lobe" evidence="10">
    <location>
        <begin position="797"/>
        <end position="880"/>
    </location>
</feature>
<evidence type="ECO:0000259" key="7">
    <source>
        <dbReference type="Pfam" id="PF00675"/>
    </source>
</evidence>
<dbReference type="InterPro" id="IPR050626">
    <property type="entry name" value="Peptidase_M16"/>
</dbReference>
<evidence type="ECO:0000256" key="6">
    <source>
        <dbReference type="ARBA" id="ARBA00023049"/>
    </source>
</evidence>
<dbReference type="EMBL" id="JAADYS010000738">
    <property type="protein sequence ID" value="KAF4467511.1"/>
    <property type="molecule type" value="Genomic_DNA"/>
</dbReference>
<dbReference type="InterPro" id="IPR011765">
    <property type="entry name" value="Pept_M16_N"/>
</dbReference>
<keyword evidence="6" id="KW-0482">Metalloprotease</keyword>
<feature type="domain" description="Peptidase M16 N-terminal" evidence="7">
    <location>
        <begin position="34"/>
        <end position="155"/>
    </location>
</feature>
<dbReference type="InterPro" id="IPR011249">
    <property type="entry name" value="Metalloenz_LuxS/M16"/>
</dbReference>
<dbReference type="GO" id="GO:0008237">
    <property type="term" value="F:metallopeptidase activity"/>
    <property type="evidence" value="ECO:0007669"/>
    <property type="project" value="UniProtKB-KW"/>
</dbReference>
<dbReference type="InterPro" id="IPR032632">
    <property type="entry name" value="Peptidase_M16_M"/>
</dbReference>
<dbReference type="GO" id="GO:0046872">
    <property type="term" value="F:metal ion binding"/>
    <property type="evidence" value="ECO:0007669"/>
    <property type="project" value="UniProtKB-KW"/>
</dbReference>
<dbReference type="Pfam" id="PF16187">
    <property type="entry name" value="Peptidase_M16_M"/>
    <property type="match status" value="1"/>
</dbReference>
<dbReference type="Pfam" id="PF05193">
    <property type="entry name" value="Peptidase_M16_C"/>
    <property type="match status" value="1"/>
</dbReference>
<dbReference type="GO" id="GO:0006508">
    <property type="term" value="P:proteolysis"/>
    <property type="evidence" value="ECO:0007669"/>
    <property type="project" value="UniProtKB-KW"/>
</dbReference>
<dbReference type="InterPro" id="IPR007863">
    <property type="entry name" value="Peptidase_M16_C"/>
</dbReference>
<dbReference type="OrthoDB" id="5230976at2759"/>
<feature type="domain" description="Peptidase M16 middle/third" evidence="9">
    <location>
        <begin position="386"/>
        <end position="688"/>
    </location>
</feature>
<dbReference type="InterPro" id="IPR054734">
    <property type="entry name" value="PqqF-like_C_4"/>
</dbReference>
<feature type="domain" description="Peptidase M16 C-terminal" evidence="8">
    <location>
        <begin position="199"/>
        <end position="373"/>
    </location>
</feature>
<organism evidence="11 12">
    <name type="scientific">Fusarium albosuccineum</name>
    <dbReference type="NCBI Taxonomy" id="1237068"/>
    <lineage>
        <taxon>Eukaryota</taxon>
        <taxon>Fungi</taxon>
        <taxon>Dikarya</taxon>
        <taxon>Ascomycota</taxon>
        <taxon>Pezizomycotina</taxon>
        <taxon>Sordariomycetes</taxon>
        <taxon>Hypocreomycetidae</taxon>
        <taxon>Hypocreales</taxon>
        <taxon>Nectriaceae</taxon>
        <taxon>Fusarium</taxon>
        <taxon>Fusarium decemcellulare species complex</taxon>
    </lineage>
</organism>
<dbReference type="SUPFAM" id="SSF63411">
    <property type="entry name" value="LuxS/MPP-like metallohydrolase"/>
    <property type="match status" value="4"/>
</dbReference>
<dbReference type="PANTHER" id="PTHR43690">
    <property type="entry name" value="NARDILYSIN"/>
    <property type="match status" value="1"/>
</dbReference>
<comment type="similarity">
    <text evidence="1">Belongs to the peptidase M16 family.</text>
</comment>
<evidence type="ECO:0000313" key="12">
    <source>
        <dbReference type="Proteomes" id="UP000554235"/>
    </source>
</evidence>
<keyword evidence="4" id="KW-0378">Hydrolase</keyword>
<evidence type="ECO:0000259" key="9">
    <source>
        <dbReference type="Pfam" id="PF16187"/>
    </source>
</evidence>
<evidence type="ECO:0000256" key="4">
    <source>
        <dbReference type="ARBA" id="ARBA00022801"/>
    </source>
</evidence>
<accession>A0A8H4LEY2</accession>
<keyword evidence="12" id="KW-1185">Reference proteome</keyword>
<protein>
    <submittedName>
        <fullName evidence="11">Peptidase M16 inactive domain-containing</fullName>
    </submittedName>
</protein>
<dbReference type="Proteomes" id="UP000554235">
    <property type="component" value="Unassembled WGS sequence"/>
</dbReference>
<dbReference type="Pfam" id="PF22456">
    <property type="entry name" value="PqqF-like_C_4"/>
    <property type="match status" value="1"/>
</dbReference>
<dbReference type="Pfam" id="PF00675">
    <property type="entry name" value="Peptidase_M16"/>
    <property type="match status" value="1"/>
</dbReference>
<gene>
    <name evidence="11" type="ORF">FALBO_5616</name>
</gene>
<comment type="caution">
    <text evidence="11">The sequence shown here is derived from an EMBL/GenBank/DDBJ whole genome shotgun (WGS) entry which is preliminary data.</text>
</comment>
<evidence type="ECO:0000256" key="2">
    <source>
        <dbReference type="ARBA" id="ARBA00022670"/>
    </source>
</evidence>
<keyword evidence="5" id="KW-0862">Zinc</keyword>